<dbReference type="FunFam" id="2.30.180.10:FF:000032">
    <property type="entry name" value="Fasciclin domain-containing protein, putative"/>
    <property type="match status" value="1"/>
</dbReference>
<proteinExistence type="predicted"/>
<dbReference type="InterPro" id="IPR036378">
    <property type="entry name" value="FAS1_dom_sf"/>
</dbReference>
<sequence length="150" mass="16497">MKNIIENAIDIGNFSIFVDAVKTAGLKDFLMSPGPFTAFVPQDSGFASIEEGKLKALLEDKEKLEETLKFHIVSGKYTISDLIKIAEMKKEEKNKLTTLSGKEITLSSTILCFCANDVETVKLENSTVLTPDISCSNGILHIIDKVLMPK</sequence>
<dbReference type="Proteomes" id="UP000075578">
    <property type="component" value="Unassembled WGS sequence"/>
</dbReference>
<evidence type="ECO:0000313" key="2">
    <source>
        <dbReference type="EMBL" id="KYC49245.1"/>
    </source>
</evidence>
<dbReference type="EMBL" id="LNGD01000109">
    <property type="protein sequence ID" value="KYC49245.1"/>
    <property type="molecule type" value="Genomic_DNA"/>
</dbReference>
<gene>
    <name evidence="2" type="ORF">AMQ74_01451</name>
</gene>
<dbReference type="Gene3D" id="2.30.180.10">
    <property type="entry name" value="FAS1 domain"/>
    <property type="match status" value="1"/>
</dbReference>
<dbReference type="InterPro" id="IPR050904">
    <property type="entry name" value="Adhesion/Biosynth-related"/>
</dbReference>
<dbReference type="SUPFAM" id="SSF82153">
    <property type="entry name" value="FAS1 domain"/>
    <property type="match status" value="1"/>
</dbReference>
<dbReference type="PROSITE" id="PS50213">
    <property type="entry name" value="FAS1"/>
    <property type="match status" value="1"/>
</dbReference>
<reference evidence="2 3" key="1">
    <citation type="journal article" date="2016" name="ISME J.">
        <title>Chasing the elusive Euryarchaeota class WSA2: genomes reveal a uniquely fastidious methyl-reducing methanogen.</title>
        <authorList>
            <person name="Nobu M.K."/>
            <person name="Narihiro T."/>
            <person name="Kuroda K."/>
            <person name="Mei R."/>
            <person name="Liu W.T."/>
        </authorList>
    </citation>
    <scope>NUCLEOTIDE SEQUENCE [LARGE SCALE GENOMIC DNA]</scope>
    <source>
        <strain evidence="2">U1lsi0528_Bin089</strain>
    </source>
</reference>
<name>A0A150IWJ8_9EURY</name>
<dbReference type="Pfam" id="PF02469">
    <property type="entry name" value="Fasciclin"/>
    <property type="match status" value="1"/>
</dbReference>
<organism evidence="2 3">
    <name type="scientific">Candidatus Methanofastidiosum methylothiophilum</name>
    <dbReference type="NCBI Taxonomy" id="1705564"/>
    <lineage>
        <taxon>Archaea</taxon>
        <taxon>Methanobacteriati</taxon>
        <taxon>Methanobacteriota</taxon>
        <taxon>Stenosarchaea group</taxon>
        <taxon>Candidatus Methanofastidiosia</taxon>
        <taxon>Candidatus Methanofastidiosales</taxon>
        <taxon>Candidatus Methanofastidiosaceae</taxon>
        <taxon>Candidatus Methanofastidiosum</taxon>
    </lineage>
</organism>
<dbReference type="PANTHER" id="PTHR10900">
    <property type="entry name" value="PERIOSTIN-RELATED"/>
    <property type="match status" value="1"/>
</dbReference>
<dbReference type="SMART" id="SM00554">
    <property type="entry name" value="FAS1"/>
    <property type="match status" value="1"/>
</dbReference>
<comment type="caution">
    <text evidence="2">The sequence shown here is derived from an EMBL/GenBank/DDBJ whole genome shotgun (WGS) entry which is preliminary data.</text>
</comment>
<accession>A0A150IWJ8</accession>
<dbReference type="PANTHER" id="PTHR10900:SF77">
    <property type="entry name" value="FI19380P1"/>
    <property type="match status" value="1"/>
</dbReference>
<dbReference type="InterPro" id="IPR000782">
    <property type="entry name" value="FAS1_domain"/>
</dbReference>
<evidence type="ECO:0000313" key="3">
    <source>
        <dbReference type="Proteomes" id="UP000075578"/>
    </source>
</evidence>
<feature type="domain" description="FAS1" evidence="1">
    <location>
        <begin position="1"/>
        <end position="147"/>
    </location>
</feature>
<protein>
    <submittedName>
        <fullName evidence="2">Fasciclin domain protein</fullName>
    </submittedName>
</protein>
<evidence type="ECO:0000259" key="1">
    <source>
        <dbReference type="PROSITE" id="PS50213"/>
    </source>
</evidence>
<dbReference type="AlphaFoldDB" id="A0A150IWJ8"/>